<evidence type="ECO:0000256" key="5">
    <source>
        <dbReference type="ARBA" id="ARBA00023136"/>
    </source>
</evidence>
<feature type="compositionally biased region" description="Basic and acidic residues" evidence="6">
    <location>
        <begin position="754"/>
        <end position="768"/>
    </location>
</feature>
<feature type="transmembrane region" description="Helical" evidence="7">
    <location>
        <begin position="533"/>
        <end position="554"/>
    </location>
</feature>
<dbReference type="GO" id="GO:0005886">
    <property type="term" value="C:plasma membrane"/>
    <property type="evidence" value="ECO:0007669"/>
    <property type="project" value="UniProtKB-SubCell"/>
</dbReference>
<gene>
    <name evidence="9" type="ORF">J1C48_03415</name>
</gene>
<dbReference type="PANTHER" id="PTHR30619">
    <property type="entry name" value="DNA INTERNALIZATION/COMPETENCE PROTEIN COMEC/REC2"/>
    <property type="match status" value="1"/>
</dbReference>
<dbReference type="Pfam" id="PF03772">
    <property type="entry name" value="Competence"/>
    <property type="match status" value="1"/>
</dbReference>
<feature type="transmembrane region" description="Helical" evidence="7">
    <location>
        <begin position="330"/>
        <end position="345"/>
    </location>
</feature>
<dbReference type="RefSeq" id="WP_207256326.1">
    <property type="nucleotide sequence ID" value="NZ_JAFMPP010000002.1"/>
</dbReference>
<evidence type="ECO:0000313" key="9">
    <source>
        <dbReference type="EMBL" id="MBO0661615.1"/>
    </source>
</evidence>
<dbReference type="InterPro" id="IPR052159">
    <property type="entry name" value="Competence_DNA_uptake"/>
</dbReference>
<keyword evidence="3 7" id="KW-0812">Transmembrane</keyword>
<evidence type="ECO:0000256" key="6">
    <source>
        <dbReference type="SAM" id="MobiDB-lite"/>
    </source>
</evidence>
<accession>A0A939FWT7</accession>
<organism evidence="9 10">
    <name type="scientific">Jiella flava</name>
    <dbReference type="NCBI Taxonomy" id="2816857"/>
    <lineage>
        <taxon>Bacteria</taxon>
        <taxon>Pseudomonadati</taxon>
        <taxon>Pseudomonadota</taxon>
        <taxon>Alphaproteobacteria</taxon>
        <taxon>Hyphomicrobiales</taxon>
        <taxon>Aurantimonadaceae</taxon>
        <taxon>Jiella</taxon>
    </lineage>
</organism>
<feature type="transmembrane region" description="Helical" evidence="7">
    <location>
        <begin position="396"/>
        <end position="413"/>
    </location>
</feature>
<keyword evidence="2" id="KW-1003">Cell membrane</keyword>
<reference evidence="9" key="1">
    <citation type="submission" date="2021-03" db="EMBL/GenBank/DDBJ databases">
        <title>Whole genome sequence of Jiella sp. CQZ9-1.</title>
        <authorList>
            <person name="Tuo L."/>
        </authorList>
    </citation>
    <scope>NUCLEOTIDE SEQUENCE</scope>
    <source>
        <strain evidence="9">CQZ9-1</strain>
    </source>
</reference>
<dbReference type="InterPro" id="IPR004477">
    <property type="entry name" value="ComEC_N"/>
</dbReference>
<feature type="transmembrane region" description="Helical" evidence="7">
    <location>
        <begin position="434"/>
        <end position="461"/>
    </location>
</feature>
<keyword evidence="10" id="KW-1185">Reference proteome</keyword>
<feature type="transmembrane region" description="Helical" evidence="7">
    <location>
        <begin position="91"/>
        <end position="108"/>
    </location>
</feature>
<dbReference type="NCBIfam" id="TIGR00360">
    <property type="entry name" value="ComEC_N-term"/>
    <property type="match status" value="1"/>
</dbReference>
<dbReference type="AlphaFoldDB" id="A0A939FWT7"/>
<feature type="transmembrane region" description="Helical" evidence="7">
    <location>
        <begin position="467"/>
        <end position="492"/>
    </location>
</feature>
<feature type="transmembrane region" description="Helical" evidence="7">
    <location>
        <begin position="66"/>
        <end position="84"/>
    </location>
</feature>
<feature type="transmembrane region" description="Helical" evidence="7">
    <location>
        <begin position="298"/>
        <end position="318"/>
    </location>
</feature>
<feature type="compositionally biased region" description="Low complexity" evidence="6">
    <location>
        <begin position="769"/>
        <end position="785"/>
    </location>
</feature>
<comment type="subcellular location">
    <subcellularLocation>
        <location evidence="1">Cell membrane</location>
        <topology evidence="1">Multi-pass membrane protein</topology>
    </subcellularLocation>
</comment>
<evidence type="ECO:0000313" key="10">
    <source>
        <dbReference type="Proteomes" id="UP000664122"/>
    </source>
</evidence>
<evidence type="ECO:0000256" key="4">
    <source>
        <dbReference type="ARBA" id="ARBA00022989"/>
    </source>
</evidence>
<keyword evidence="4 7" id="KW-1133">Transmembrane helix</keyword>
<feature type="transmembrane region" description="Helical" evidence="7">
    <location>
        <begin position="41"/>
        <end position="60"/>
    </location>
</feature>
<feature type="transmembrane region" description="Helical" evidence="7">
    <location>
        <begin position="373"/>
        <end position="390"/>
    </location>
</feature>
<name>A0A939FWT7_9HYPH</name>
<evidence type="ECO:0000256" key="7">
    <source>
        <dbReference type="SAM" id="Phobius"/>
    </source>
</evidence>
<keyword evidence="5 7" id="KW-0472">Membrane</keyword>
<feature type="domain" description="ComEC/Rec2-related protein" evidence="8">
    <location>
        <begin position="268"/>
        <end position="552"/>
    </location>
</feature>
<dbReference type="EMBL" id="JAFMPP010000002">
    <property type="protein sequence ID" value="MBO0661615.1"/>
    <property type="molecule type" value="Genomic_DNA"/>
</dbReference>
<dbReference type="Proteomes" id="UP000664122">
    <property type="component" value="Unassembled WGS sequence"/>
</dbReference>
<evidence type="ECO:0000256" key="3">
    <source>
        <dbReference type="ARBA" id="ARBA00022692"/>
    </source>
</evidence>
<feature type="compositionally biased region" description="Basic residues" evidence="6">
    <location>
        <begin position="731"/>
        <end position="753"/>
    </location>
</feature>
<evidence type="ECO:0000256" key="1">
    <source>
        <dbReference type="ARBA" id="ARBA00004651"/>
    </source>
</evidence>
<evidence type="ECO:0000256" key="2">
    <source>
        <dbReference type="ARBA" id="ARBA00022475"/>
    </source>
</evidence>
<evidence type="ECO:0000259" key="8">
    <source>
        <dbReference type="Pfam" id="PF03772"/>
    </source>
</evidence>
<comment type="caution">
    <text evidence="9">The sequence shown here is derived from an EMBL/GenBank/DDBJ whole genome shotgun (WGS) entry which is preliminary data.</text>
</comment>
<feature type="region of interest" description="Disordered" evidence="6">
    <location>
        <begin position="731"/>
        <end position="792"/>
    </location>
</feature>
<dbReference type="PANTHER" id="PTHR30619:SF1">
    <property type="entry name" value="RECOMBINATION PROTEIN 2"/>
    <property type="match status" value="1"/>
</dbReference>
<sequence length="792" mass="83360">MRSALRDVDTEPPFGEEGDGCLAAARRWLARQVAIETAHRSGFHVIPVALIAGMIAIFALDWRPNLAATFIAAALFVAAAVSAASRPVLKAALVALAGLLVGALVSLIDLQRTDTTIISGTVTTRIAGTVLAASRDEKGHMRYLIAIAGTARPALSRPPQRAQIVVVAHHMPKQPGDPYDGLVRLSPPSGPVAPGAHDFAFQPFFDGVGALGFALGAPDARPAHGLARPPPLQGFERLRIGLEQIRDAMTARIAATAGGEAGAVAAALVTGNRAGISDETETWLRGIGLAHVLSISGLHLAIVAGSVLLLLRCGFALIPGLALRYPVKKIAAGAALIVAALYLLLSGGNVATQRAFVMLAVMLVAVMADRQALTLRNVSLSAIIVVLIAPHQVTTASFQMSFAATLALVAGYGDVMRWRPRDTLQVERPHAIRLLGLVGAALLGIAASSIMAGVATAPLAAYHFHRIAPFGLVANILILPLFTLIIMPLGLLGTLLMPFGLDAWCFHLMGLAIELALAIAAWLYALMPDHGTGPIAGIGVALLAGALLSFAYFASHLRWAAAPLAILGLLTIRDTSPLPQLLVYEDGRTIAAFEPSGAIAYLAAGRPRFVADQWARDFGSGPAPGDPAASPSRSLRRIQPPCDDKICRFTTRDGLRVVWTSDYKRTGEACDGGDIAIVARAIRLTHCRSGAILVTLRTLRETGSLAFSRDPATGKAVEIRSVAPSIQPWNRHRLAPWPHGRGRPKASKLRRPFRRTDRAADRTIDSAAERAANQAAGRAAGQAVAPTDDADQ</sequence>
<feature type="transmembrane region" description="Helical" evidence="7">
    <location>
        <begin position="504"/>
        <end position="527"/>
    </location>
</feature>
<protein>
    <submittedName>
        <fullName evidence="9">ComEC/Rec2 family competence protein</fullName>
    </submittedName>
</protein>
<proteinExistence type="predicted"/>